<name>X6NF38_RETFI</name>
<evidence type="ECO:0000256" key="1">
    <source>
        <dbReference type="SAM" id="MobiDB-lite"/>
    </source>
</evidence>
<accession>X6NF38</accession>
<evidence type="ECO:0000256" key="2">
    <source>
        <dbReference type="SAM" id="Phobius"/>
    </source>
</evidence>
<feature type="region of interest" description="Disordered" evidence="1">
    <location>
        <begin position="389"/>
        <end position="451"/>
    </location>
</feature>
<feature type="transmembrane region" description="Helical" evidence="2">
    <location>
        <begin position="324"/>
        <end position="342"/>
    </location>
</feature>
<dbReference type="Proteomes" id="UP000023152">
    <property type="component" value="Unassembled WGS sequence"/>
</dbReference>
<keyword evidence="2" id="KW-1133">Transmembrane helix</keyword>
<keyword evidence="2" id="KW-0472">Membrane</keyword>
<gene>
    <name evidence="3" type="ORF">RFI_13213</name>
</gene>
<evidence type="ECO:0000313" key="3">
    <source>
        <dbReference type="EMBL" id="ETO23947.1"/>
    </source>
</evidence>
<feature type="transmembrane region" description="Helical" evidence="2">
    <location>
        <begin position="65"/>
        <end position="87"/>
    </location>
</feature>
<keyword evidence="4" id="KW-1185">Reference proteome</keyword>
<dbReference type="AlphaFoldDB" id="X6NF38"/>
<comment type="caution">
    <text evidence="3">The sequence shown here is derived from an EMBL/GenBank/DDBJ whole genome shotgun (WGS) entry which is preliminary data.</text>
</comment>
<feature type="transmembrane region" description="Helical" evidence="2">
    <location>
        <begin position="354"/>
        <end position="378"/>
    </location>
</feature>
<evidence type="ECO:0000313" key="4">
    <source>
        <dbReference type="Proteomes" id="UP000023152"/>
    </source>
</evidence>
<proteinExistence type="predicted"/>
<sequence length="451" mass="50387">MTKPGSSPTYGQYIFKRKSEINIKSKQKTQRKFNYVYFKKYEKSTKNPLKIKIAFFFGKFVHFRCLLNIMSFLPVVILYIIISKWVWGNEILECRKERECFGQVLDGTVKGFENLKCLGIESCAMGQLRCNSKSDGFGDCAIDCVDSHSLIFFFFLFGTKKLINTVCLLYSKRCSGAVVNVHASKSKHMIQCHSAQSCLNTTVLIDNGSAVINCMTPQSCQDMYVIGRCELYGEKSCCAEMKWECGKDSTCVQKSESNHWTSKSKNVGMSFDVATSQKKTPTKKPTSVSGPTSFKTSVPTKTSTTTSKPTSTKSKKKSSKDNSLGSQCTFLFYFLIAVFCLAHTMRQTITKWIVLQLMGSPIGIGVILGIAFIMTLLICKMYRSTLTNESESEKDAAAPSADDAPEENKEGKGEGEEEREGEVEGEKKVELMPVEQQPNANVQITDNFSNQ</sequence>
<keyword evidence="2" id="KW-0812">Transmembrane</keyword>
<feature type="region of interest" description="Disordered" evidence="1">
    <location>
        <begin position="275"/>
        <end position="323"/>
    </location>
</feature>
<organism evidence="3 4">
    <name type="scientific">Reticulomyxa filosa</name>
    <dbReference type="NCBI Taxonomy" id="46433"/>
    <lineage>
        <taxon>Eukaryota</taxon>
        <taxon>Sar</taxon>
        <taxon>Rhizaria</taxon>
        <taxon>Retaria</taxon>
        <taxon>Foraminifera</taxon>
        <taxon>Monothalamids</taxon>
        <taxon>Reticulomyxidae</taxon>
        <taxon>Reticulomyxa</taxon>
    </lineage>
</organism>
<reference evidence="3 4" key="1">
    <citation type="journal article" date="2013" name="Curr. Biol.">
        <title>The Genome of the Foraminiferan Reticulomyxa filosa.</title>
        <authorList>
            <person name="Glockner G."/>
            <person name="Hulsmann N."/>
            <person name="Schleicher M."/>
            <person name="Noegel A.A."/>
            <person name="Eichinger L."/>
            <person name="Gallinger C."/>
            <person name="Pawlowski J."/>
            <person name="Sierra R."/>
            <person name="Euteneuer U."/>
            <person name="Pillet L."/>
            <person name="Moustafa A."/>
            <person name="Platzer M."/>
            <person name="Groth M."/>
            <person name="Szafranski K."/>
            <person name="Schliwa M."/>
        </authorList>
    </citation>
    <scope>NUCLEOTIDE SEQUENCE [LARGE SCALE GENOMIC DNA]</scope>
</reference>
<protein>
    <submittedName>
        <fullName evidence="3">Uncharacterized protein</fullName>
    </submittedName>
</protein>
<feature type="compositionally biased region" description="Low complexity" evidence="1">
    <location>
        <begin position="275"/>
        <end position="312"/>
    </location>
</feature>
<dbReference type="EMBL" id="ASPP01009583">
    <property type="protein sequence ID" value="ETO23947.1"/>
    <property type="molecule type" value="Genomic_DNA"/>
</dbReference>
<feature type="compositionally biased region" description="Polar residues" evidence="1">
    <location>
        <begin position="436"/>
        <end position="451"/>
    </location>
</feature>